<evidence type="ECO:0000313" key="1">
    <source>
        <dbReference type="EMBL" id="SEW41202.1"/>
    </source>
</evidence>
<accession>A0A1I0RJN3</accession>
<keyword evidence="1" id="KW-0966">Cell projection</keyword>
<dbReference type="GO" id="GO:0044781">
    <property type="term" value="P:bacterial-type flagellum organization"/>
    <property type="evidence" value="ECO:0007669"/>
    <property type="project" value="InterPro"/>
</dbReference>
<dbReference type="RefSeq" id="WP_089995982.1">
    <property type="nucleotide sequence ID" value="NZ_FOIZ01000002.1"/>
</dbReference>
<dbReference type="AlphaFoldDB" id="A0A1I0RJN3"/>
<evidence type="ECO:0000313" key="2">
    <source>
        <dbReference type="Proteomes" id="UP000199167"/>
    </source>
</evidence>
<proteinExistence type="predicted"/>
<name>A0A1I0RJN3_9RHOB</name>
<organism evidence="1 2">
    <name type="scientific">Cognatiyoonia koreensis</name>
    <dbReference type="NCBI Taxonomy" id="364200"/>
    <lineage>
        <taxon>Bacteria</taxon>
        <taxon>Pseudomonadati</taxon>
        <taxon>Pseudomonadota</taxon>
        <taxon>Alphaproteobacteria</taxon>
        <taxon>Rhodobacterales</taxon>
        <taxon>Paracoccaceae</taxon>
        <taxon>Cognatiyoonia</taxon>
    </lineage>
</organism>
<gene>
    <name evidence="1" type="ORF">SAMN04488515_2797</name>
</gene>
<dbReference type="Pfam" id="PF07309">
    <property type="entry name" value="FlaF"/>
    <property type="match status" value="1"/>
</dbReference>
<dbReference type="InterPro" id="IPR010845">
    <property type="entry name" value="FlaF"/>
</dbReference>
<keyword evidence="1" id="KW-0969">Cilium</keyword>
<dbReference type="STRING" id="364200.SAMN04488515_2797"/>
<dbReference type="Proteomes" id="UP000199167">
    <property type="component" value="Unassembled WGS sequence"/>
</dbReference>
<dbReference type="EMBL" id="FOIZ01000002">
    <property type="protein sequence ID" value="SEW41202.1"/>
    <property type="molecule type" value="Genomic_DNA"/>
</dbReference>
<keyword evidence="2" id="KW-1185">Reference proteome</keyword>
<protein>
    <submittedName>
        <fullName evidence="1">Flagellar protein FlaF</fullName>
    </submittedName>
</protein>
<sequence length="124" mass="13596">MNVSEQARRAYAPTHLPIHTPRSVEASLLSQVTAALKKTLEGATHFADTVSAVHRNREMWIVLASDVADPENALPDMLRAQIFYLAEFTEQHSHRILRGEADATALIDVNSAVLRGLHSQGTAT</sequence>
<dbReference type="OrthoDB" id="9808944at2"/>
<reference evidence="1 2" key="1">
    <citation type="submission" date="2016-10" db="EMBL/GenBank/DDBJ databases">
        <authorList>
            <person name="de Groot N.N."/>
        </authorList>
    </citation>
    <scope>NUCLEOTIDE SEQUENCE [LARGE SCALE GENOMIC DNA]</scope>
    <source>
        <strain evidence="1 2">DSM 17925</strain>
    </source>
</reference>
<dbReference type="NCBIfam" id="NF009435">
    <property type="entry name" value="PRK12794.1"/>
    <property type="match status" value="1"/>
</dbReference>
<keyword evidence="1" id="KW-0282">Flagellum</keyword>